<dbReference type="GO" id="GO:0006633">
    <property type="term" value="P:fatty acid biosynthetic process"/>
    <property type="evidence" value="ECO:0007669"/>
    <property type="project" value="InterPro"/>
</dbReference>
<dbReference type="PANTHER" id="PTHR43775">
    <property type="entry name" value="FATTY ACID SYNTHASE"/>
    <property type="match status" value="1"/>
</dbReference>
<proteinExistence type="predicted"/>
<evidence type="ECO:0000256" key="1">
    <source>
        <dbReference type="ARBA" id="ARBA00001957"/>
    </source>
</evidence>
<dbReference type="InterPro" id="IPR057326">
    <property type="entry name" value="KR_dom"/>
</dbReference>
<reference evidence="9" key="1">
    <citation type="submission" date="2018-09" db="EMBL/GenBank/DDBJ databases">
        <authorList>
            <person name="Zhu H."/>
        </authorList>
    </citation>
    <scope>NUCLEOTIDE SEQUENCE [LARGE SCALE GENOMIC DNA]</scope>
    <source>
        <strain evidence="9">K1S02-23</strain>
    </source>
</reference>
<dbReference type="CDD" id="cd00833">
    <property type="entry name" value="PKS"/>
    <property type="match status" value="1"/>
</dbReference>
<protein>
    <submittedName>
        <fullName evidence="8">SDR family NAD(P)-dependent oxidoreductase</fullName>
    </submittedName>
</protein>
<keyword evidence="3" id="KW-0597">Phosphoprotein</keyword>
<dbReference type="Gene3D" id="3.40.50.720">
    <property type="entry name" value="NAD(P)-binding Rossmann-like Domain"/>
    <property type="match status" value="1"/>
</dbReference>
<dbReference type="SUPFAM" id="SSF51735">
    <property type="entry name" value="NAD(P)-binding Rossmann-fold domains"/>
    <property type="match status" value="2"/>
</dbReference>
<dbReference type="Gene3D" id="1.10.1200.10">
    <property type="entry name" value="ACP-like"/>
    <property type="match status" value="1"/>
</dbReference>
<dbReference type="Gene3D" id="3.30.70.250">
    <property type="entry name" value="Malonyl-CoA ACP transacylase, ACP-binding"/>
    <property type="match status" value="1"/>
</dbReference>
<dbReference type="InterPro" id="IPR036736">
    <property type="entry name" value="ACP-like_sf"/>
</dbReference>
<dbReference type="InterPro" id="IPR018201">
    <property type="entry name" value="Ketoacyl_synth_AS"/>
</dbReference>
<dbReference type="Gene3D" id="3.30.559.30">
    <property type="entry name" value="Nonribosomal peptide synthetase, condensation domain"/>
    <property type="match status" value="2"/>
</dbReference>
<dbReference type="PROSITE" id="PS52004">
    <property type="entry name" value="KS3_2"/>
    <property type="match status" value="1"/>
</dbReference>
<dbReference type="InterPro" id="IPR009081">
    <property type="entry name" value="PP-bd_ACP"/>
</dbReference>
<evidence type="ECO:0000256" key="5">
    <source>
        <dbReference type="SAM" id="MobiDB-lite"/>
    </source>
</evidence>
<dbReference type="Gene3D" id="3.30.70.3290">
    <property type="match status" value="1"/>
</dbReference>
<dbReference type="Pfam" id="PF02801">
    <property type="entry name" value="Ketoacyl-synt_C"/>
    <property type="match status" value="1"/>
</dbReference>
<feature type="domain" description="Ketosynthase family 3 (KS3)" evidence="7">
    <location>
        <begin position="26"/>
        <end position="453"/>
    </location>
</feature>
<dbReference type="Pfam" id="PF00550">
    <property type="entry name" value="PP-binding"/>
    <property type="match status" value="1"/>
</dbReference>
<dbReference type="SUPFAM" id="SSF55048">
    <property type="entry name" value="Probable ACP-binding domain of malonyl-CoA ACP transacylase"/>
    <property type="match status" value="1"/>
</dbReference>
<keyword evidence="2" id="KW-0596">Phosphopantetheine</keyword>
<dbReference type="SUPFAM" id="SSF53901">
    <property type="entry name" value="Thiolase-like"/>
    <property type="match status" value="1"/>
</dbReference>
<dbReference type="InterPro" id="IPR001227">
    <property type="entry name" value="Ac_transferase_dom_sf"/>
</dbReference>
<keyword evidence="4" id="KW-0808">Transferase</keyword>
<dbReference type="Gene3D" id="3.40.47.10">
    <property type="match status" value="1"/>
</dbReference>
<dbReference type="SUPFAM" id="SSF52151">
    <property type="entry name" value="FabD/lysophospholipase-like"/>
    <property type="match status" value="1"/>
</dbReference>
<dbReference type="InterPro" id="IPR014043">
    <property type="entry name" value="Acyl_transferase_dom"/>
</dbReference>
<dbReference type="SUPFAM" id="SSF52777">
    <property type="entry name" value="CoA-dependent acyltransferases"/>
    <property type="match status" value="4"/>
</dbReference>
<dbReference type="Gene3D" id="3.40.366.10">
    <property type="entry name" value="Malonyl-Coenzyme A Acyl Carrier Protein, domain 2"/>
    <property type="match status" value="1"/>
</dbReference>
<dbReference type="InterPro" id="IPR023213">
    <property type="entry name" value="CAT-like_dom_sf"/>
</dbReference>
<dbReference type="EMBL" id="QYUQ01000002">
    <property type="protein sequence ID" value="RJG00934.1"/>
    <property type="molecule type" value="Genomic_DNA"/>
</dbReference>
<dbReference type="InterPro" id="IPR050091">
    <property type="entry name" value="PKS_NRPS_Biosynth_Enz"/>
</dbReference>
<dbReference type="InterPro" id="IPR014030">
    <property type="entry name" value="Ketoacyl_synth_N"/>
</dbReference>
<dbReference type="Proteomes" id="UP000266327">
    <property type="component" value="Unassembled WGS sequence"/>
</dbReference>
<dbReference type="InterPro" id="IPR014031">
    <property type="entry name" value="Ketoacyl_synth_C"/>
</dbReference>
<dbReference type="InterPro" id="IPR020841">
    <property type="entry name" value="PKS_Beta-ketoAc_synthase_dom"/>
</dbReference>
<dbReference type="Gene3D" id="3.30.559.10">
    <property type="entry name" value="Chloramphenicol acetyltransferase-like domain"/>
    <property type="match status" value="2"/>
</dbReference>
<dbReference type="PROSITE" id="PS00606">
    <property type="entry name" value="KS3_1"/>
    <property type="match status" value="1"/>
</dbReference>
<dbReference type="InterPro" id="IPR016035">
    <property type="entry name" value="Acyl_Trfase/lysoPLipase"/>
</dbReference>
<evidence type="ECO:0000313" key="8">
    <source>
        <dbReference type="EMBL" id="RJG00934.1"/>
    </source>
</evidence>
<dbReference type="InterPro" id="IPR001242">
    <property type="entry name" value="Condensation_dom"/>
</dbReference>
<dbReference type="Pfam" id="PF21394">
    <property type="entry name" value="Beta-ketacyl_N"/>
    <property type="match status" value="1"/>
</dbReference>
<dbReference type="PANTHER" id="PTHR43775:SF51">
    <property type="entry name" value="INACTIVE PHENOLPHTHIOCEROL SYNTHESIS POLYKETIDE SYNTHASE TYPE I PKS1-RELATED"/>
    <property type="match status" value="1"/>
</dbReference>
<dbReference type="FunFam" id="1.10.1200.10:FF:000005">
    <property type="entry name" value="Nonribosomal peptide synthetase 1"/>
    <property type="match status" value="1"/>
</dbReference>
<evidence type="ECO:0000256" key="3">
    <source>
        <dbReference type="ARBA" id="ARBA00022553"/>
    </source>
</evidence>
<feature type="domain" description="Carrier" evidence="6">
    <location>
        <begin position="1484"/>
        <end position="1558"/>
    </location>
</feature>
<evidence type="ECO:0000256" key="2">
    <source>
        <dbReference type="ARBA" id="ARBA00022450"/>
    </source>
</evidence>
<dbReference type="InterPro" id="IPR016036">
    <property type="entry name" value="Malonyl_transacylase_ACP-bd"/>
</dbReference>
<dbReference type="InterPro" id="IPR049490">
    <property type="entry name" value="C883_1060-like_KR_N"/>
</dbReference>
<gene>
    <name evidence="8" type="ORF">D3878_04470</name>
</gene>
<dbReference type="Pfam" id="PF00109">
    <property type="entry name" value="ketoacyl-synt"/>
    <property type="match status" value="1"/>
</dbReference>
<organism evidence="8 9">
    <name type="scientific">Noviherbaspirillum sedimenti</name>
    <dbReference type="NCBI Taxonomy" id="2320865"/>
    <lineage>
        <taxon>Bacteria</taxon>
        <taxon>Pseudomonadati</taxon>
        <taxon>Pseudomonadota</taxon>
        <taxon>Betaproteobacteria</taxon>
        <taxon>Burkholderiales</taxon>
        <taxon>Oxalobacteraceae</taxon>
        <taxon>Noviherbaspirillum</taxon>
    </lineage>
</organism>
<dbReference type="InterPro" id="IPR006162">
    <property type="entry name" value="Ppantetheine_attach_site"/>
</dbReference>
<dbReference type="SMART" id="SM00822">
    <property type="entry name" value="PKS_KR"/>
    <property type="match status" value="1"/>
</dbReference>
<accession>A0A3A3FYY1</accession>
<evidence type="ECO:0000259" key="6">
    <source>
        <dbReference type="PROSITE" id="PS50075"/>
    </source>
</evidence>
<dbReference type="InterPro" id="IPR036291">
    <property type="entry name" value="NAD(P)-bd_dom_sf"/>
</dbReference>
<dbReference type="SUPFAM" id="SSF47336">
    <property type="entry name" value="ACP-like"/>
    <property type="match status" value="1"/>
</dbReference>
<dbReference type="SMART" id="SM00827">
    <property type="entry name" value="PKS_AT"/>
    <property type="match status" value="1"/>
</dbReference>
<evidence type="ECO:0000259" key="7">
    <source>
        <dbReference type="PROSITE" id="PS52004"/>
    </source>
</evidence>
<evidence type="ECO:0000313" key="9">
    <source>
        <dbReference type="Proteomes" id="UP000266327"/>
    </source>
</evidence>
<sequence>MTDSTIMNNNDAYDEDNANDGYDDVNNDIAIIGMAGRFPQADNIDQFWTNLVSSTDCITRFSREELERMGVSQAALDDPNFVPAAGYIPDQDKFDAHFFEMNPREAANLDPQHRFALEVAWQTLEHAGYTPESVNGSVGVFAGVNMSTYFIFNLLKGDESTSAGDALDTQISVDKDMFASRISYKLNLNGPSIALGTACSTSLVCIHLACQSLLNGESKMALAGGSHLATPNCTGHIYHQGGYSSPDGYCRAFDARGKGTVGGAGTCFVLLKRLDDALADNDTIYAVIKGSAVNNDGSEKIGYTAPSIVGQTNIIAEAQAVAGVEPDSIRFIEAHGTATELGDPIEFTALTRAFRLQTERKNFCGIGSVKSNIGHLGVAAGAASVVKAALALKYKVIPESLNFETPNPKLDIGNSPFYVIDKLERIEAGEYPARAGVSSLGIGGTNAHIVLEEPPATASSDSRNWQLLVLSAKTPSALDSMTENLAGWMQNAAGEKLADAAYTLQVGRKAFAFRRAFVLQDDKQPRSLKHLAASIAPAKGLTGRATEKTKKVVFMFPGGGTQHVDMARGLYGQEPAFRASLDECAALFRRKMGLDLAGLIYPDAARAEENAVILQKPKNFFAALFAVEYSLAKLWMSWGVQPAALIGHSLGEYTAACIAGVFSLEDAVSLICCRGALFEKIEKGGMLSVTLPAEEVQQLLIEGVSIATINDPGRCTVAGRNEPIQAFERILEARQIEYRKLLIDTAGHSPMVDPILQEFGQFLATIKFGRPVIPFISNMSGDWADPAEIATATYWKNHLRQTVRFSDGVATLLKDDSTVFLEVGPGNALCSFVRSQLPPDAQNVLLNSLRHVKEENDDQCHLLETMGKLWLAGVTPDWKAFQAAEQRKRIALPGYAFERKRYWVENRKNTAQAGAKLPVADWFWQPAWRLQELPADSFERSEHSAAQTVLAFIDELGVGAAVVERLRQQGVRVLTVAQGADFAQAGEDVYRIGPANGNDYRSLLQHLQSRQLIPDAVLHCWSLGKVPNLEEVADAGRQTVDAQLSFIFLAQALESCQMTDALGILAVTGNREAVLAGDQVDCMQALVTGPARVIPYEFPQICFATLDIHASGAATVTVDLADAIAAELQRVAEPAQPAQQQAQRQGSDAIALRNGLRFVRDFVPLATSKPEVADLPIRQDGVYVVTGGLGGVGMAHAQALALAVPQARLALLQRTSFPAEQEWGTILADAGRDAALKEQIRGIQALQAAGAQVLLLQADVTDAAQVAAVLAQVRATYGAIHGLVHCAGYGEFVPVRETSREVIDAVLAPKVRGTMNLLAALDGDDLELVLLCSSMSVATTGYGLAGYVSACAYLDALAQSHRSQRRTGMGSRPATRFLSINWDVWSTPLQTARAQSDAALLQRLQDNKTAILPREGVEVIHRALACVQPQAIISTVDFLQLQRKNRQLAEAAPLDDATGAAQEGAAADSMALYERPSLSTEYVAPSSVEEKLLASIWQETLGIGKIGVNDNFFELGGESLLGVKIVVKAKKMGLLIDPKQMFATPTIAQIAQSLNKSSAVVVEQAQVKGDARCTPVQRQFLESTWADANHWNVGLLLDAGRPLEPAQWQAIAAVLIGHHDVLRSHFARSDAGGTDTPDGQGAWRQVYAPLQIERHADYVDLSSGAPDALDAAIQDHCAQLQSQLRVDGGPVCKLACFKTLQGGARLAIIAHHLVMDALSLAVVIEDLTSLVAADVASADMASLLPPRTSSYKAFAETLGALVNSDALADDIAYWRQAAGLADAVPTQLTAQLPAQLPADMPQGANLERDAQTLLASLSPELTQALQDAARSSGVRFNELLVAALGKTLADWQGGNQVFMDVVGHGRPDIEDLDLSRTVGWFGSGAPLPLRLGAEALPSQLLAIKAQIDAVPRQGLSLGWLAHLHASDELRAALARLPAAAVSLNYLGQIAHLGAGVSGARQGTQQGAIDGLRGPDNQRSYQHEITAFIQDGRLALHWTYSGQRHLQAGIQRLLDGMREHLQQLAHADWDKLRATHQRRGLSEAVLARHGIDPAEVADCYSLTALQSEIYQRYRTGNRSNVTQALSVMEGPLDRQLLQTVWQALVARHTVLRTRFIEDEGGVPVQLVCRQADFAVTALDYSQLDQASQQHALQALMVVDRQRPYDLAQAPALRLYHVTLAPQAGRFAILLSNHQIILDGWTSSLLSKDLLACLLALATGAEMPALPEHSDFSRYVGWLACRPVASDEAHWRSVFKGYRHADPLQGLMAPTPLIAAGEDAYGAQQLTIDAALLERIQDAARASKTTGNAVFQAAWALSLAQLSQGRDIVYGVTVSGRSADYEGIAEVVGQCTNSLPVRIPLAAAANVTQLLQAVHEANANAQAHPGLPLARITALLDEDRPPCLYSSNFIFENIPRAASGEAAMPIRAIAADWVDG</sequence>
<dbReference type="SMART" id="SM00825">
    <property type="entry name" value="PKS_KS"/>
    <property type="match status" value="1"/>
</dbReference>
<comment type="cofactor">
    <cofactor evidence="1">
        <name>pantetheine 4'-phosphate</name>
        <dbReference type="ChEBI" id="CHEBI:47942"/>
    </cofactor>
</comment>
<dbReference type="Pfam" id="PF08659">
    <property type="entry name" value="KR"/>
    <property type="match status" value="1"/>
</dbReference>
<name>A0A3A3FYY1_9BURK</name>
<dbReference type="PROSITE" id="PS00012">
    <property type="entry name" value="PHOSPHOPANTETHEINE"/>
    <property type="match status" value="1"/>
</dbReference>
<feature type="region of interest" description="Disordered" evidence="5">
    <location>
        <begin position="1"/>
        <end position="20"/>
    </location>
</feature>
<evidence type="ECO:0000256" key="4">
    <source>
        <dbReference type="ARBA" id="ARBA00022679"/>
    </source>
</evidence>
<dbReference type="PROSITE" id="PS50075">
    <property type="entry name" value="CARRIER"/>
    <property type="match status" value="1"/>
</dbReference>
<dbReference type="Pfam" id="PF22621">
    <property type="entry name" value="CurL-like_PKS_C"/>
    <property type="match status" value="1"/>
</dbReference>
<dbReference type="GO" id="GO:0004315">
    <property type="term" value="F:3-oxoacyl-[acyl-carrier-protein] synthase activity"/>
    <property type="evidence" value="ECO:0007669"/>
    <property type="project" value="InterPro"/>
</dbReference>
<dbReference type="InterPro" id="IPR016039">
    <property type="entry name" value="Thiolase-like"/>
</dbReference>
<comment type="caution">
    <text evidence="8">The sequence shown here is derived from an EMBL/GenBank/DDBJ whole genome shotgun (WGS) entry which is preliminary data.</text>
</comment>
<dbReference type="Pfam" id="PF00668">
    <property type="entry name" value="Condensation"/>
    <property type="match status" value="2"/>
</dbReference>
<dbReference type="InterPro" id="IPR013968">
    <property type="entry name" value="PKS_KR"/>
</dbReference>
<dbReference type="GO" id="GO:0004312">
    <property type="term" value="F:fatty acid synthase activity"/>
    <property type="evidence" value="ECO:0007669"/>
    <property type="project" value="TreeGrafter"/>
</dbReference>
<keyword evidence="9" id="KW-1185">Reference proteome</keyword>
<dbReference type="Pfam" id="PF00698">
    <property type="entry name" value="Acyl_transf_1"/>
    <property type="match status" value="1"/>
</dbReference>